<evidence type="ECO:0000256" key="1">
    <source>
        <dbReference type="SAM" id="Phobius"/>
    </source>
</evidence>
<dbReference type="EMBL" id="UASK01000003">
    <property type="protein sequence ID" value="SPX40865.1"/>
    <property type="molecule type" value="Genomic_DNA"/>
</dbReference>
<keyword evidence="1" id="KW-0472">Membrane</keyword>
<organism evidence="2 3">
    <name type="scientific">Haemophilus influenzae</name>
    <dbReference type="NCBI Taxonomy" id="727"/>
    <lineage>
        <taxon>Bacteria</taxon>
        <taxon>Pseudomonadati</taxon>
        <taxon>Pseudomonadota</taxon>
        <taxon>Gammaproteobacteria</taxon>
        <taxon>Pasteurellales</taxon>
        <taxon>Pasteurellaceae</taxon>
        <taxon>Haemophilus</taxon>
    </lineage>
</organism>
<sequence length="43" mass="5117">MPIKEPDVWALIWSWLQTNLSSSSAQSAFWALFYFSFKIWVYA</sequence>
<dbReference type="Proteomes" id="UP000249936">
    <property type="component" value="Unassembled WGS sequence"/>
</dbReference>
<gene>
    <name evidence="2" type="ORF">NCTC11872_00441</name>
</gene>
<reference evidence="2 3" key="1">
    <citation type="submission" date="2018-06" db="EMBL/GenBank/DDBJ databases">
        <authorList>
            <consortium name="Pathogen Informatics"/>
            <person name="Doyle S."/>
        </authorList>
    </citation>
    <scope>NUCLEOTIDE SEQUENCE [LARGE SCALE GENOMIC DNA]</scope>
    <source>
        <strain evidence="2 3">NCTC11872</strain>
    </source>
</reference>
<feature type="transmembrane region" description="Helical" evidence="1">
    <location>
        <begin position="20"/>
        <end position="41"/>
    </location>
</feature>
<protein>
    <submittedName>
        <fullName evidence="2">Bacteriophage holin protein</fullName>
    </submittedName>
</protein>
<evidence type="ECO:0000313" key="3">
    <source>
        <dbReference type="Proteomes" id="UP000249936"/>
    </source>
</evidence>
<proteinExistence type="predicted"/>
<name>A0A2X1PUI9_HAEIF</name>
<keyword evidence="1" id="KW-0812">Transmembrane</keyword>
<dbReference type="AlphaFoldDB" id="A0A2X1PUI9"/>
<keyword evidence="1" id="KW-1133">Transmembrane helix</keyword>
<evidence type="ECO:0000313" key="2">
    <source>
        <dbReference type="EMBL" id="SPX40865.1"/>
    </source>
</evidence>
<accession>A0A2X1PUI9</accession>